<dbReference type="GO" id="GO:0008955">
    <property type="term" value="F:peptidoglycan glycosyltransferase activity"/>
    <property type="evidence" value="ECO:0007669"/>
    <property type="project" value="UniProtKB-EC"/>
</dbReference>
<evidence type="ECO:0000256" key="11">
    <source>
        <dbReference type="ARBA" id="ARBA00038053"/>
    </source>
</evidence>
<dbReference type="PANTHER" id="PTHR30474">
    <property type="entry name" value="CELL CYCLE PROTEIN"/>
    <property type="match status" value="1"/>
</dbReference>
<dbReference type="AlphaFoldDB" id="A0A9D1M087"/>
<evidence type="ECO:0000256" key="13">
    <source>
        <dbReference type="ARBA" id="ARBA00041418"/>
    </source>
</evidence>
<comment type="function">
    <text evidence="16">Peptidoglycan polymerase that is essential for cell division.</text>
</comment>
<dbReference type="InterPro" id="IPR001182">
    <property type="entry name" value="FtsW/RodA"/>
</dbReference>
<evidence type="ECO:0000256" key="16">
    <source>
        <dbReference type="ARBA" id="ARBA00049966"/>
    </source>
</evidence>
<name>A0A9D1M087_9FIRM</name>
<gene>
    <name evidence="18" type="ORF">IAB70_01120</name>
</gene>
<evidence type="ECO:0000313" key="19">
    <source>
        <dbReference type="Proteomes" id="UP000824093"/>
    </source>
</evidence>
<evidence type="ECO:0000256" key="15">
    <source>
        <dbReference type="ARBA" id="ARBA00049902"/>
    </source>
</evidence>
<evidence type="ECO:0000256" key="6">
    <source>
        <dbReference type="ARBA" id="ARBA00022984"/>
    </source>
</evidence>
<keyword evidence="3" id="KW-0808">Transferase</keyword>
<evidence type="ECO:0000256" key="3">
    <source>
        <dbReference type="ARBA" id="ARBA00022679"/>
    </source>
</evidence>
<feature type="transmembrane region" description="Helical" evidence="17">
    <location>
        <begin position="50"/>
        <end position="71"/>
    </location>
</feature>
<sequence>MSEPHNDFIFAVLAEELGFIGCLIVIALFAIFIWRGILIAMKAPDMFGSLVAIGITALIGFQAIINIAVVTSSMPVTGMPLPFFSYGGTSLIILLCCVRSIAQYIKSGIKSINESKENQEQKNEQLIPFFIT</sequence>
<evidence type="ECO:0000313" key="18">
    <source>
        <dbReference type="EMBL" id="HIU51219.1"/>
    </source>
</evidence>
<dbReference type="Proteomes" id="UP000824093">
    <property type="component" value="Unassembled WGS sequence"/>
</dbReference>
<dbReference type="PANTHER" id="PTHR30474:SF2">
    <property type="entry name" value="PEPTIDOGLYCAN GLYCOSYLTRANSFERASE FTSW-RELATED"/>
    <property type="match status" value="1"/>
</dbReference>
<keyword evidence="2" id="KW-0328">Glycosyltransferase</keyword>
<feature type="transmembrane region" description="Helical" evidence="17">
    <location>
        <begin position="17"/>
        <end position="38"/>
    </location>
</feature>
<proteinExistence type="inferred from homology"/>
<keyword evidence="4 17" id="KW-0812">Transmembrane</keyword>
<dbReference type="EC" id="2.4.99.28" evidence="14"/>
<evidence type="ECO:0000256" key="1">
    <source>
        <dbReference type="ARBA" id="ARBA00004141"/>
    </source>
</evidence>
<feature type="transmembrane region" description="Helical" evidence="17">
    <location>
        <begin position="83"/>
        <end position="102"/>
    </location>
</feature>
<evidence type="ECO:0000256" key="17">
    <source>
        <dbReference type="SAM" id="Phobius"/>
    </source>
</evidence>
<evidence type="ECO:0000256" key="10">
    <source>
        <dbReference type="ARBA" id="ARBA00033270"/>
    </source>
</evidence>
<evidence type="ECO:0000256" key="2">
    <source>
        <dbReference type="ARBA" id="ARBA00022676"/>
    </source>
</evidence>
<accession>A0A9D1M087</accession>
<dbReference type="GO" id="GO:0008360">
    <property type="term" value="P:regulation of cell shape"/>
    <property type="evidence" value="ECO:0007669"/>
    <property type="project" value="UniProtKB-KW"/>
</dbReference>
<dbReference type="GO" id="GO:0005886">
    <property type="term" value="C:plasma membrane"/>
    <property type="evidence" value="ECO:0007669"/>
    <property type="project" value="TreeGrafter"/>
</dbReference>
<evidence type="ECO:0000256" key="7">
    <source>
        <dbReference type="ARBA" id="ARBA00022989"/>
    </source>
</evidence>
<keyword evidence="7 17" id="KW-1133">Transmembrane helix</keyword>
<comment type="catalytic activity">
    <reaction evidence="15">
        <text>[GlcNAc-(1-&gt;4)-Mur2Ac(oyl-L-Ala-gamma-D-Glu-L-Lys-D-Ala-D-Ala)](n)-di-trans,octa-cis-undecaprenyl diphosphate + beta-D-GlcNAc-(1-&gt;4)-Mur2Ac(oyl-L-Ala-gamma-D-Glu-L-Lys-D-Ala-D-Ala)-di-trans,octa-cis-undecaprenyl diphosphate = [GlcNAc-(1-&gt;4)-Mur2Ac(oyl-L-Ala-gamma-D-Glu-L-Lys-D-Ala-D-Ala)](n+1)-di-trans,octa-cis-undecaprenyl diphosphate + di-trans,octa-cis-undecaprenyl diphosphate + H(+)</text>
        <dbReference type="Rhea" id="RHEA:23708"/>
        <dbReference type="Rhea" id="RHEA-COMP:9602"/>
        <dbReference type="Rhea" id="RHEA-COMP:9603"/>
        <dbReference type="ChEBI" id="CHEBI:15378"/>
        <dbReference type="ChEBI" id="CHEBI:58405"/>
        <dbReference type="ChEBI" id="CHEBI:60033"/>
        <dbReference type="ChEBI" id="CHEBI:78435"/>
        <dbReference type="EC" id="2.4.99.28"/>
    </reaction>
</comment>
<dbReference type="EMBL" id="DVNH01000010">
    <property type="protein sequence ID" value="HIU51219.1"/>
    <property type="molecule type" value="Genomic_DNA"/>
</dbReference>
<protein>
    <recommendedName>
        <fullName evidence="12">Probable peptidoglycan glycosyltransferase FtsW</fullName>
        <ecNumber evidence="14">2.4.99.28</ecNumber>
    </recommendedName>
    <alternativeName>
        <fullName evidence="13">Cell division protein FtsW</fullName>
    </alternativeName>
    <alternativeName>
        <fullName evidence="10">Cell wall polymerase</fullName>
    </alternativeName>
    <alternativeName>
        <fullName evidence="9">Peptidoglycan polymerase</fullName>
    </alternativeName>
</protein>
<evidence type="ECO:0000256" key="4">
    <source>
        <dbReference type="ARBA" id="ARBA00022692"/>
    </source>
</evidence>
<dbReference type="GO" id="GO:0032153">
    <property type="term" value="C:cell division site"/>
    <property type="evidence" value="ECO:0007669"/>
    <property type="project" value="TreeGrafter"/>
</dbReference>
<dbReference type="GO" id="GO:0009252">
    <property type="term" value="P:peptidoglycan biosynthetic process"/>
    <property type="evidence" value="ECO:0007669"/>
    <property type="project" value="UniProtKB-KW"/>
</dbReference>
<comment type="subcellular location">
    <subcellularLocation>
        <location evidence="1">Membrane</location>
        <topology evidence="1">Multi-pass membrane protein</topology>
    </subcellularLocation>
</comment>
<dbReference type="GO" id="GO:0051301">
    <property type="term" value="P:cell division"/>
    <property type="evidence" value="ECO:0007669"/>
    <property type="project" value="InterPro"/>
</dbReference>
<keyword evidence="6" id="KW-0573">Peptidoglycan synthesis</keyword>
<evidence type="ECO:0000256" key="14">
    <source>
        <dbReference type="ARBA" id="ARBA00044770"/>
    </source>
</evidence>
<comment type="caution">
    <text evidence="18">The sequence shown here is derived from an EMBL/GenBank/DDBJ whole genome shotgun (WGS) entry which is preliminary data.</text>
</comment>
<comment type="similarity">
    <text evidence="11">Belongs to the SEDS family. FtsW subfamily.</text>
</comment>
<evidence type="ECO:0000256" key="9">
    <source>
        <dbReference type="ARBA" id="ARBA00032370"/>
    </source>
</evidence>
<evidence type="ECO:0000256" key="5">
    <source>
        <dbReference type="ARBA" id="ARBA00022960"/>
    </source>
</evidence>
<keyword evidence="8 17" id="KW-0472">Membrane</keyword>
<reference evidence="18" key="2">
    <citation type="journal article" date="2021" name="PeerJ">
        <title>Extensive microbial diversity within the chicken gut microbiome revealed by metagenomics and culture.</title>
        <authorList>
            <person name="Gilroy R."/>
            <person name="Ravi A."/>
            <person name="Getino M."/>
            <person name="Pursley I."/>
            <person name="Horton D.L."/>
            <person name="Alikhan N.F."/>
            <person name="Baker D."/>
            <person name="Gharbi K."/>
            <person name="Hall N."/>
            <person name="Watson M."/>
            <person name="Adriaenssens E.M."/>
            <person name="Foster-Nyarko E."/>
            <person name="Jarju S."/>
            <person name="Secka A."/>
            <person name="Antonio M."/>
            <person name="Oren A."/>
            <person name="Chaudhuri R.R."/>
            <person name="La Ragione R."/>
            <person name="Hildebrand F."/>
            <person name="Pallen M.J."/>
        </authorList>
    </citation>
    <scope>NUCLEOTIDE SEQUENCE</scope>
    <source>
        <strain evidence="18">CHK195-15760</strain>
    </source>
</reference>
<dbReference type="GO" id="GO:0015648">
    <property type="term" value="F:lipid-linked peptidoglycan transporter activity"/>
    <property type="evidence" value="ECO:0007669"/>
    <property type="project" value="TreeGrafter"/>
</dbReference>
<organism evidence="18 19">
    <name type="scientific">Candidatus Merdicola faecigallinarum</name>
    <dbReference type="NCBI Taxonomy" id="2840862"/>
    <lineage>
        <taxon>Bacteria</taxon>
        <taxon>Bacillati</taxon>
        <taxon>Bacillota</taxon>
        <taxon>Clostridia</taxon>
        <taxon>Candidatus Merdicola</taxon>
    </lineage>
</organism>
<reference evidence="18" key="1">
    <citation type="submission" date="2020-10" db="EMBL/GenBank/DDBJ databases">
        <authorList>
            <person name="Gilroy R."/>
        </authorList>
    </citation>
    <scope>NUCLEOTIDE SEQUENCE</scope>
    <source>
        <strain evidence="18">CHK195-15760</strain>
    </source>
</reference>
<keyword evidence="5" id="KW-0133">Cell shape</keyword>
<evidence type="ECO:0000256" key="8">
    <source>
        <dbReference type="ARBA" id="ARBA00023136"/>
    </source>
</evidence>
<dbReference type="Pfam" id="PF01098">
    <property type="entry name" value="FTSW_RODA_SPOVE"/>
    <property type="match status" value="1"/>
</dbReference>
<evidence type="ECO:0000256" key="12">
    <source>
        <dbReference type="ARBA" id="ARBA00041185"/>
    </source>
</evidence>